<dbReference type="GO" id="GO:0005576">
    <property type="term" value="C:extracellular region"/>
    <property type="evidence" value="ECO:0007669"/>
    <property type="project" value="TreeGrafter"/>
</dbReference>
<keyword evidence="2" id="KW-0732">Signal</keyword>
<evidence type="ECO:0000256" key="5">
    <source>
        <dbReference type="ARBA" id="ARBA00023098"/>
    </source>
</evidence>
<evidence type="ECO:0000256" key="4">
    <source>
        <dbReference type="ARBA" id="ARBA00022963"/>
    </source>
</evidence>
<evidence type="ECO:0000256" key="2">
    <source>
        <dbReference type="ARBA" id="ARBA00022729"/>
    </source>
</evidence>
<keyword evidence="6" id="KW-0325">Glycoprotein</keyword>
<dbReference type="GO" id="GO:0009395">
    <property type="term" value="P:phospholipid catabolic process"/>
    <property type="evidence" value="ECO:0007669"/>
    <property type="project" value="TreeGrafter"/>
</dbReference>
<sequence length="526" mass="60946">LFLSFQKDEKPVFQRYCIYNQPYLNVKKECTDFEFNQNISAFINASLEMNKTGWSFLNAEANPALTPKQQMRAIGYAEGALFTEHIKNHRQNIFEYFLKNYFGEATDFPAELYQFFSDNIVWMRKQARLNRDAYWKQIAYSLAHFDGLVQGYQQKCNQSSFLSELDFMIYMSSGDLLDIVKFAIPDSRKRLNTPELDDINDHCSGLVRIFKDDIFVSQTAWFTFGAMTRVSKEFKFDLGANAKVVKFSSYPGFSYSFDDWYSMDSGFMLFETTDSMFNDTFYDLCSVQSLMAWIRAPVAARLAKDAEHFATLVSRYNSGTYNNQWVMVDLKKFDEDADEDLIWVTEQIAGKASSVDATSSTKERGFFPSHNLPSIYEVWQVSGYPEKARTNFTKNFADSPRAKMFIRDAPKVDSIEKMKWIMTLNQYLTDPFSIDVNGNIDAGLAISARYDLRTDHTVKAYGGFDNKIGSYNRITKEFKSHFISGPTRNEMIAPWVFSDKLWCPRHGLPDGPYEHDWVEEDMVLRK</sequence>
<dbReference type="AlphaFoldDB" id="A0A146KCZ0"/>
<proteinExistence type="inferred from homology"/>
<evidence type="ECO:0000256" key="1">
    <source>
        <dbReference type="ARBA" id="ARBA00007835"/>
    </source>
</evidence>
<protein>
    <recommendedName>
        <fullName evidence="7">Phospholipase B-like</fullName>
        <ecNumber evidence="7">3.1.1.-</ecNumber>
    </recommendedName>
</protein>
<dbReference type="PANTHER" id="PTHR12370:SF3">
    <property type="entry name" value="PHOSPHOLIPASE B-LIKE 2-RELATED"/>
    <property type="match status" value="1"/>
</dbReference>
<dbReference type="EC" id="3.1.1.-" evidence="7"/>
<dbReference type="PANTHER" id="PTHR12370">
    <property type="entry name" value="PHOSPHOLIPASE B-RELATED"/>
    <property type="match status" value="1"/>
</dbReference>
<gene>
    <name evidence="8" type="ORF">TPC1_14139</name>
</gene>
<name>A0A146KCZ0_9EUKA</name>
<dbReference type="InterPro" id="IPR007000">
    <property type="entry name" value="PLipase_B-like"/>
</dbReference>
<dbReference type="GO" id="GO:0004620">
    <property type="term" value="F:phospholipase activity"/>
    <property type="evidence" value="ECO:0007669"/>
    <property type="project" value="InterPro"/>
</dbReference>
<keyword evidence="5 7" id="KW-0443">Lipid metabolism</keyword>
<comment type="function">
    <text evidence="7">Putative phospholipase.</text>
</comment>
<keyword evidence="3 7" id="KW-0378">Hydrolase</keyword>
<comment type="similarity">
    <text evidence="1 7">Belongs to the phospholipase B-like family.</text>
</comment>
<evidence type="ECO:0000256" key="6">
    <source>
        <dbReference type="ARBA" id="ARBA00023180"/>
    </source>
</evidence>
<dbReference type="EMBL" id="GDID01003061">
    <property type="protein sequence ID" value="JAP93545.1"/>
    <property type="molecule type" value="Transcribed_RNA"/>
</dbReference>
<dbReference type="Pfam" id="PF04916">
    <property type="entry name" value="Phospholip_B"/>
    <property type="match status" value="1"/>
</dbReference>
<keyword evidence="4 7" id="KW-0442">Lipid degradation</keyword>
<accession>A0A146KCZ0</accession>
<evidence type="ECO:0000256" key="7">
    <source>
        <dbReference type="RuleBase" id="RU364138"/>
    </source>
</evidence>
<reference evidence="8" key="1">
    <citation type="submission" date="2015-07" db="EMBL/GenBank/DDBJ databases">
        <title>Adaptation to a free-living lifestyle via gene acquisitions in the diplomonad Trepomonas sp. PC1.</title>
        <authorList>
            <person name="Xu F."/>
            <person name="Jerlstrom-Hultqvist J."/>
            <person name="Kolisko M."/>
            <person name="Simpson A.G.B."/>
            <person name="Roger A.J."/>
            <person name="Svard S.G."/>
            <person name="Andersson J.O."/>
        </authorList>
    </citation>
    <scope>NUCLEOTIDE SEQUENCE</scope>
    <source>
        <strain evidence="8">PC1</strain>
    </source>
</reference>
<dbReference type="Gene3D" id="3.60.60.30">
    <property type="match status" value="1"/>
</dbReference>
<evidence type="ECO:0000256" key="3">
    <source>
        <dbReference type="ARBA" id="ARBA00022801"/>
    </source>
</evidence>
<organism evidence="8">
    <name type="scientific">Trepomonas sp. PC1</name>
    <dbReference type="NCBI Taxonomy" id="1076344"/>
    <lineage>
        <taxon>Eukaryota</taxon>
        <taxon>Metamonada</taxon>
        <taxon>Diplomonadida</taxon>
        <taxon>Hexamitidae</taxon>
        <taxon>Hexamitinae</taxon>
        <taxon>Trepomonas</taxon>
    </lineage>
</organism>
<feature type="non-terminal residue" evidence="8">
    <location>
        <position position="1"/>
    </location>
</feature>
<evidence type="ECO:0000313" key="8">
    <source>
        <dbReference type="EMBL" id="JAP93545.1"/>
    </source>
</evidence>